<comment type="pathway">
    <text evidence="2 10">Carbohydrate degradation; pentose phosphate pathway; D-glyceraldehyde 3-phosphate and beta-D-fructose 6-phosphate from D-ribose 5-phosphate and D-xylulose 5-phosphate (non-oxidative stage): step 2/3.</text>
</comment>
<evidence type="ECO:0000256" key="5">
    <source>
        <dbReference type="ARBA" id="ARBA00018292"/>
    </source>
</evidence>
<dbReference type="GO" id="GO:0009052">
    <property type="term" value="P:pentose-phosphate shunt, non-oxidative branch"/>
    <property type="evidence" value="ECO:0007669"/>
    <property type="project" value="TreeGrafter"/>
</dbReference>
<keyword evidence="7 10" id="KW-0808">Transferase</keyword>
<dbReference type="CDD" id="cd00957">
    <property type="entry name" value="Transaldolase_TalAB"/>
    <property type="match status" value="1"/>
</dbReference>
<dbReference type="FunFam" id="3.20.20.70:FF:000002">
    <property type="entry name" value="Transaldolase"/>
    <property type="match status" value="1"/>
</dbReference>
<dbReference type="EC" id="2.2.1.2" evidence="4 10"/>
<dbReference type="Proteomes" id="UP000507470">
    <property type="component" value="Unassembled WGS sequence"/>
</dbReference>
<evidence type="ECO:0000256" key="6">
    <source>
        <dbReference type="ARBA" id="ARBA00022490"/>
    </source>
</evidence>
<dbReference type="Pfam" id="PF00923">
    <property type="entry name" value="TAL_FSA"/>
    <property type="match status" value="1"/>
</dbReference>
<evidence type="ECO:0000256" key="7">
    <source>
        <dbReference type="ARBA" id="ARBA00022679"/>
    </source>
</evidence>
<organism evidence="11 12">
    <name type="scientific">Mytilus coruscus</name>
    <name type="common">Sea mussel</name>
    <dbReference type="NCBI Taxonomy" id="42192"/>
    <lineage>
        <taxon>Eukaryota</taxon>
        <taxon>Metazoa</taxon>
        <taxon>Spiralia</taxon>
        <taxon>Lophotrochozoa</taxon>
        <taxon>Mollusca</taxon>
        <taxon>Bivalvia</taxon>
        <taxon>Autobranchia</taxon>
        <taxon>Pteriomorphia</taxon>
        <taxon>Mytilida</taxon>
        <taxon>Mytiloidea</taxon>
        <taxon>Mytilidae</taxon>
        <taxon>Mytilinae</taxon>
        <taxon>Mytilus</taxon>
    </lineage>
</organism>
<evidence type="ECO:0000313" key="11">
    <source>
        <dbReference type="EMBL" id="CAC5421347.1"/>
    </source>
</evidence>
<dbReference type="PANTHER" id="PTHR10683:SF18">
    <property type="entry name" value="TRANSALDOLASE"/>
    <property type="match status" value="1"/>
</dbReference>
<keyword evidence="12" id="KW-1185">Reference proteome</keyword>
<evidence type="ECO:0000256" key="3">
    <source>
        <dbReference type="ARBA" id="ARBA00008012"/>
    </source>
</evidence>
<evidence type="ECO:0000256" key="2">
    <source>
        <dbReference type="ARBA" id="ARBA00004857"/>
    </source>
</evidence>
<evidence type="ECO:0000256" key="4">
    <source>
        <dbReference type="ARBA" id="ARBA00013151"/>
    </source>
</evidence>
<dbReference type="InterPro" id="IPR004730">
    <property type="entry name" value="Transaldolase_1"/>
</dbReference>
<dbReference type="SUPFAM" id="SSF51569">
    <property type="entry name" value="Aldolase"/>
    <property type="match status" value="1"/>
</dbReference>
<gene>
    <name evidence="11" type="ORF">MCOR_53481</name>
</gene>
<keyword evidence="6" id="KW-0963">Cytoplasm</keyword>
<dbReference type="GO" id="GO:0005737">
    <property type="term" value="C:cytoplasm"/>
    <property type="evidence" value="ECO:0007669"/>
    <property type="project" value="UniProtKB-SubCell"/>
</dbReference>
<dbReference type="InterPro" id="IPR013785">
    <property type="entry name" value="Aldolase_TIM"/>
</dbReference>
<reference evidence="11 12" key="1">
    <citation type="submission" date="2020-06" db="EMBL/GenBank/DDBJ databases">
        <authorList>
            <person name="Li R."/>
            <person name="Bekaert M."/>
        </authorList>
    </citation>
    <scope>NUCLEOTIDE SEQUENCE [LARGE SCALE GENOMIC DNA]</scope>
    <source>
        <strain evidence="12">wild</strain>
    </source>
</reference>
<comment type="subcellular location">
    <subcellularLocation>
        <location evidence="1">Cytoplasm</location>
    </subcellularLocation>
</comment>
<dbReference type="PROSITE" id="PS01054">
    <property type="entry name" value="TRANSALDOLASE_1"/>
    <property type="match status" value="1"/>
</dbReference>
<dbReference type="NCBIfam" id="TIGR00874">
    <property type="entry name" value="talAB"/>
    <property type="match status" value="1"/>
</dbReference>
<accession>A0A6J8ELW2</accession>
<name>A0A6J8ELW2_MYTCO</name>
<dbReference type="UniPathway" id="UPA00115">
    <property type="reaction ID" value="UER00414"/>
</dbReference>
<evidence type="ECO:0000256" key="9">
    <source>
        <dbReference type="ARBA" id="ARBA00023270"/>
    </source>
</evidence>
<keyword evidence="8 10" id="KW-0570">Pentose shunt</keyword>
<proteinExistence type="inferred from homology"/>
<dbReference type="NCBIfam" id="NF009001">
    <property type="entry name" value="PRK12346.1"/>
    <property type="match status" value="1"/>
</dbReference>
<dbReference type="InterPro" id="IPR018225">
    <property type="entry name" value="Transaldolase_AS"/>
</dbReference>
<dbReference type="Gene3D" id="3.20.20.70">
    <property type="entry name" value="Aldolase class I"/>
    <property type="match status" value="1"/>
</dbReference>
<dbReference type="GO" id="GO:0004801">
    <property type="term" value="F:transaldolase activity"/>
    <property type="evidence" value="ECO:0007669"/>
    <property type="project" value="UniProtKB-EC"/>
</dbReference>
<dbReference type="OrthoDB" id="2015515at2759"/>
<evidence type="ECO:0000313" key="12">
    <source>
        <dbReference type="Proteomes" id="UP000507470"/>
    </source>
</evidence>
<dbReference type="GO" id="GO:0005975">
    <property type="term" value="P:carbohydrate metabolic process"/>
    <property type="evidence" value="ECO:0007669"/>
    <property type="project" value="InterPro"/>
</dbReference>
<dbReference type="PROSITE" id="PS00958">
    <property type="entry name" value="TRANSALDOLASE_2"/>
    <property type="match status" value="1"/>
</dbReference>
<keyword evidence="9" id="KW-0704">Schiff base</keyword>
<sequence length="320" mass="35615">MTTLDQLKELTVIVADTGDFEAMKEYKPTDATTNPSLISAAANMPAYQHLIEEAVTFAKKSGGTMEQQIEAAMDKVYVLFGLEILKIVPGRVSTEVDARMSFDKDGMIAKAKKLIDMYKAAGVSKDRILIKLSSTWEGIEAAKVLESKYGIHVNMTLLFNFYQAVACAEAGATLISPFVGRIYDWFVKNTDQKTFERLDDPGVKSVTKIYNYYKKFGYDTVVMGASFRNTDQILGLAGCDLLTISPGLLKKLSEANEQISPVLSEKLANSCDLEEVTVDENKFRWEMNEDAMATDKLADGIRRFAVDAVKLENLFKQKLQ</sequence>
<protein>
    <recommendedName>
        <fullName evidence="5 10">Transaldolase</fullName>
        <ecNumber evidence="4 10">2.2.1.2</ecNumber>
    </recommendedName>
</protein>
<dbReference type="HAMAP" id="MF_00492">
    <property type="entry name" value="Transaldolase_1"/>
    <property type="match status" value="1"/>
</dbReference>
<dbReference type="EMBL" id="CACVKT020009348">
    <property type="protein sequence ID" value="CAC5421347.1"/>
    <property type="molecule type" value="Genomic_DNA"/>
</dbReference>
<comment type="similarity">
    <text evidence="3">Belongs to the transaldolase family. Type 1 subfamily.</text>
</comment>
<evidence type="ECO:0000256" key="1">
    <source>
        <dbReference type="ARBA" id="ARBA00004496"/>
    </source>
</evidence>
<comment type="catalytic activity">
    <reaction evidence="10">
        <text>D-sedoheptulose 7-phosphate + D-glyceraldehyde 3-phosphate = D-erythrose 4-phosphate + beta-D-fructose 6-phosphate</text>
        <dbReference type="Rhea" id="RHEA:17053"/>
        <dbReference type="ChEBI" id="CHEBI:16897"/>
        <dbReference type="ChEBI" id="CHEBI:57483"/>
        <dbReference type="ChEBI" id="CHEBI:57634"/>
        <dbReference type="ChEBI" id="CHEBI:59776"/>
        <dbReference type="EC" id="2.2.1.2"/>
    </reaction>
</comment>
<dbReference type="AlphaFoldDB" id="A0A6J8ELW2"/>
<evidence type="ECO:0000256" key="8">
    <source>
        <dbReference type="ARBA" id="ARBA00023126"/>
    </source>
</evidence>
<evidence type="ECO:0000256" key="10">
    <source>
        <dbReference type="RuleBase" id="RU000501"/>
    </source>
</evidence>
<dbReference type="InterPro" id="IPR001585">
    <property type="entry name" value="TAL/FSA"/>
</dbReference>
<dbReference type="PANTHER" id="PTHR10683">
    <property type="entry name" value="TRANSALDOLASE"/>
    <property type="match status" value="1"/>
</dbReference>
<comment type="function">
    <text evidence="10">Catalyzes the rate-limiting step of the non-oxidative phase in the pentose phosphate pathway. Catalyzes the reversible conversion of sedheptulose-7-phosphate and D-glyceraldehyde 3-phosphate into erythrose-4-phosphate and beta-D-fructose 6-phosphate.</text>
</comment>